<dbReference type="SUPFAM" id="SSF47090">
    <property type="entry name" value="PGBD-like"/>
    <property type="match status" value="1"/>
</dbReference>
<evidence type="ECO:0000313" key="3">
    <source>
        <dbReference type="EMBL" id="OLF07291.1"/>
    </source>
</evidence>
<reference evidence="3 5" key="1">
    <citation type="submission" date="2016-12" db="EMBL/GenBank/DDBJ databases">
        <title>The draft genome sequence of Actinophytocola sp. 11-183.</title>
        <authorList>
            <person name="Wang W."/>
            <person name="Yuan L."/>
        </authorList>
    </citation>
    <scope>NUCLEOTIDE SEQUENCE [LARGE SCALE GENOMIC DNA]</scope>
    <source>
        <strain evidence="3 5">11-183</strain>
    </source>
</reference>
<evidence type="ECO:0000259" key="2">
    <source>
        <dbReference type="Pfam" id="PF01471"/>
    </source>
</evidence>
<evidence type="ECO:0000313" key="4">
    <source>
        <dbReference type="EMBL" id="OLF07463.1"/>
    </source>
</evidence>
<organism evidence="3 5">
    <name type="scientific">Actinophytocola xanthii</name>
    <dbReference type="NCBI Taxonomy" id="1912961"/>
    <lineage>
        <taxon>Bacteria</taxon>
        <taxon>Bacillati</taxon>
        <taxon>Actinomycetota</taxon>
        <taxon>Actinomycetes</taxon>
        <taxon>Pseudonocardiales</taxon>
        <taxon>Pseudonocardiaceae</taxon>
    </lineage>
</organism>
<dbReference type="InterPro" id="IPR036365">
    <property type="entry name" value="PGBD-like_sf"/>
</dbReference>
<dbReference type="EMBL" id="MSIE01000107">
    <property type="protein sequence ID" value="OLF07291.1"/>
    <property type="molecule type" value="Genomic_DNA"/>
</dbReference>
<keyword evidence="5" id="KW-1185">Reference proteome</keyword>
<dbReference type="Proteomes" id="UP000185596">
    <property type="component" value="Unassembled WGS sequence"/>
</dbReference>
<dbReference type="EMBL" id="MSIE01000105">
    <property type="protein sequence ID" value="OLF07463.1"/>
    <property type="molecule type" value="Genomic_DNA"/>
</dbReference>
<evidence type="ECO:0000256" key="1">
    <source>
        <dbReference type="SAM" id="SignalP"/>
    </source>
</evidence>
<keyword evidence="1" id="KW-0732">Signal</keyword>
<dbReference type="STRING" id="1912961.BU204_35565"/>
<dbReference type="AlphaFoldDB" id="A0A1Q8BYU7"/>
<feature type="chain" id="PRO_5011899300" description="Peptidoglycan binding-like domain-containing protein" evidence="1">
    <location>
        <begin position="25"/>
        <end position="146"/>
    </location>
</feature>
<feature type="domain" description="Peptidoglycan binding-like" evidence="2">
    <location>
        <begin position="66"/>
        <end position="125"/>
    </location>
</feature>
<evidence type="ECO:0000313" key="5">
    <source>
        <dbReference type="Proteomes" id="UP000185596"/>
    </source>
</evidence>
<comment type="caution">
    <text evidence="3">The sequence shown here is derived from an EMBL/GenBank/DDBJ whole genome shotgun (WGS) entry which is preliminary data.</text>
</comment>
<proteinExistence type="predicted"/>
<protein>
    <recommendedName>
        <fullName evidence="2">Peptidoglycan binding-like domain-containing protein</fullName>
    </recommendedName>
</protein>
<name>A0A1Q8BYU7_9PSEU</name>
<accession>A0A1Q8BYU7</accession>
<dbReference type="Pfam" id="PF01471">
    <property type="entry name" value="PG_binding_1"/>
    <property type="match status" value="1"/>
</dbReference>
<dbReference type="Gene3D" id="1.10.101.10">
    <property type="entry name" value="PGBD-like superfamily/PGBD"/>
    <property type="match status" value="1"/>
</dbReference>
<sequence length="146" mass="15412">MSAALGVVAAAALTPVLAPGVAHAAPTCTGTSAVAYASDWPTTMRMPSVGNGTGQITCELGPNNNSPAVRSLQESLRDCYYQPIGVDGQFGPQTRNAVRAAQRRINELHGAGLTVDGIYGPRTRKYFQWKLWDHNGAWAGCGYYGA</sequence>
<dbReference type="InterPro" id="IPR002477">
    <property type="entry name" value="Peptidoglycan-bd-like"/>
</dbReference>
<dbReference type="InterPro" id="IPR036366">
    <property type="entry name" value="PGBDSf"/>
</dbReference>
<feature type="signal peptide" evidence="1">
    <location>
        <begin position="1"/>
        <end position="24"/>
    </location>
</feature>
<gene>
    <name evidence="4" type="ORF">BU204_35565</name>
    <name evidence="3" type="ORF">BU204_35695</name>
</gene>